<dbReference type="PANTHER" id="PTHR36117:SF3">
    <property type="entry name" value="4-HYDROXYPHENYLACETATE 3-MONOOXYGENASE-RELATED"/>
    <property type="match status" value="1"/>
</dbReference>
<dbReference type="InterPro" id="IPR004925">
    <property type="entry name" value="HpaB/PvcC/4-BUDH"/>
</dbReference>
<dbReference type="PIRSF" id="PIRSF000331">
    <property type="entry name" value="HpaA_HpaB"/>
    <property type="match status" value="1"/>
</dbReference>
<dbReference type="EMBL" id="AAWL01000016">
    <property type="protein sequence ID" value="EAX47031.1"/>
    <property type="molecule type" value="Genomic_DNA"/>
</dbReference>
<dbReference type="AlphaFoldDB" id="A1HSG7"/>
<dbReference type="OrthoDB" id="9785230at2"/>
<dbReference type="GO" id="GO:0016627">
    <property type="term" value="F:oxidoreductase activity, acting on the CH-CH group of donors"/>
    <property type="evidence" value="ECO:0007669"/>
    <property type="project" value="InterPro"/>
</dbReference>
<dbReference type="EC" id="5.3.3.3" evidence="7"/>
<evidence type="ECO:0000259" key="6">
    <source>
        <dbReference type="Pfam" id="PF11794"/>
    </source>
</evidence>
<evidence type="ECO:0000256" key="1">
    <source>
        <dbReference type="ARBA" id="ARBA00022630"/>
    </source>
</evidence>
<name>A1HSG7_9FIRM</name>
<dbReference type="Pfam" id="PF03241">
    <property type="entry name" value="HpaB"/>
    <property type="match status" value="1"/>
</dbReference>
<dbReference type="GO" id="GO:0050393">
    <property type="term" value="F:vinylacetyl-CoA delta-isomerase activity"/>
    <property type="evidence" value="ECO:0007669"/>
    <property type="project" value="UniProtKB-EC"/>
</dbReference>
<accession>A1HSG7</accession>
<dbReference type="InterPro" id="IPR046373">
    <property type="entry name" value="Acyl-CoA_Oxase/DH_mid-dom_sf"/>
</dbReference>
<dbReference type="eggNOG" id="COG2368">
    <property type="taxonomic scope" value="Bacteria"/>
</dbReference>
<dbReference type="Gene3D" id="2.40.110.10">
    <property type="entry name" value="Butyryl-CoA Dehydrogenase, subunit A, domain 2"/>
    <property type="match status" value="1"/>
</dbReference>
<sequence>MKTGKEYIDSLRKRNIKVYVKGQLLKSEEVVDHPFIRGHVNSAALTYDLAHDPVYEDLMTVKSHLTGKKINRFTHIHQSVDDLVKKVKMLRMISQKTGTCYQRCVGFDALNALYTVTYEMDKKLGTEYHQRFKKYLEYVQENDIMVAGAMTDPKGDRSLRPSQQADPDLYVHVVEKNDKGIVIRGAKAHMTGMVNSHEMLIMPTTAMTEEDKDYAVSCAVPVDAPGVLHIFGRQTNDDRKCEGEIDQGNARYGIVGGECLTVLENVFVPWEKVFMCGETEFSGLLVERFACYHRQNYGGCKGGVSDVVIGAAAVMADMSGYGKAAHIKEKINEMIHLTETLYACSIACSAEGKPTASGAYYVDPLLANVGKHNVTRLIYEIDRLAQDIGGGITATMPSESDLRNPEIGKYVEKYLKGVSTIPTEYRMRIARLIENMTGGTALVESMHGAGSPQAQKVFYSKLSNLEHKKRCALDIAGVPADEVKAALEAAAKGKK</sequence>
<protein>
    <submittedName>
        <fullName evidence="7">Vinylacetyl-CoA delta-isomerase</fullName>
        <ecNumber evidence="7">5.3.3.3</ecNumber>
    </submittedName>
</protein>
<keyword evidence="2 4" id="KW-0274">FAD</keyword>
<dbReference type="SUPFAM" id="SSF56645">
    <property type="entry name" value="Acyl-CoA dehydrogenase NM domain-like"/>
    <property type="match status" value="1"/>
</dbReference>
<dbReference type="InterPro" id="IPR036250">
    <property type="entry name" value="AcylCo_DH-like_C"/>
</dbReference>
<evidence type="ECO:0000259" key="5">
    <source>
        <dbReference type="Pfam" id="PF03241"/>
    </source>
</evidence>
<dbReference type="InterPro" id="IPR024719">
    <property type="entry name" value="HpaB/PvcC/4-BUDH_C"/>
</dbReference>
<comment type="caution">
    <text evidence="7">The sequence shown here is derived from an EMBL/GenBank/DDBJ whole genome shotgun (WGS) entry which is preliminary data.</text>
</comment>
<keyword evidence="8" id="KW-1185">Reference proteome</keyword>
<feature type="domain" description="HpaB/PvcC/4-BUDH C-terminal" evidence="5">
    <location>
        <begin position="283"/>
        <end position="476"/>
    </location>
</feature>
<feature type="domain" description="HpaB/PvcC/4-BUDH N-terminal" evidence="6">
    <location>
        <begin position="3"/>
        <end position="275"/>
    </location>
</feature>
<keyword evidence="3" id="KW-0560">Oxidoreductase</keyword>
<gene>
    <name evidence="7" type="ORF">TcarDRAFT_0726</name>
</gene>
<evidence type="ECO:0000256" key="3">
    <source>
        <dbReference type="ARBA" id="ARBA00023002"/>
    </source>
</evidence>
<evidence type="ECO:0000313" key="8">
    <source>
        <dbReference type="Proteomes" id="UP000005139"/>
    </source>
</evidence>
<dbReference type="RefSeq" id="WP_007289972.1">
    <property type="nucleotide sequence ID" value="NZ_AAWL01000016.1"/>
</dbReference>
<organism evidence="7 8">
    <name type="scientific">Thermosinus carboxydivorans Nor1</name>
    <dbReference type="NCBI Taxonomy" id="401526"/>
    <lineage>
        <taxon>Bacteria</taxon>
        <taxon>Bacillati</taxon>
        <taxon>Bacillota</taxon>
        <taxon>Negativicutes</taxon>
        <taxon>Selenomonadales</taxon>
        <taxon>Sporomusaceae</taxon>
        <taxon>Thermosinus</taxon>
    </lineage>
</organism>
<dbReference type="Gene3D" id="1.10.3140.10">
    <property type="entry name" value="4-hydroxybutyryl-coa dehydratase, domain 1"/>
    <property type="match status" value="1"/>
</dbReference>
<keyword evidence="7" id="KW-0413">Isomerase</keyword>
<dbReference type="Pfam" id="PF11794">
    <property type="entry name" value="HpaB_N"/>
    <property type="match status" value="1"/>
</dbReference>
<keyword evidence="1" id="KW-0285">Flavoprotein</keyword>
<proteinExistence type="predicted"/>
<evidence type="ECO:0000313" key="7">
    <source>
        <dbReference type="EMBL" id="EAX47031.1"/>
    </source>
</evidence>
<dbReference type="Proteomes" id="UP000005139">
    <property type="component" value="Unassembled WGS sequence"/>
</dbReference>
<feature type="binding site" evidence="4">
    <location>
        <position position="191"/>
    </location>
    <ligand>
        <name>FAD</name>
        <dbReference type="ChEBI" id="CHEBI:57692"/>
    </ligand>
</feature>
<dbReference type="InterPro" id="IPR009100">
    <property type="entry name" value="AcylCoA_DH/oxidase_NM_dom_sf"/>
</dbReference>
<reference evidence="7 8" key="1">
    <citation type="submission" date="2007-01" db="EMBL/GenBank/DDBJ databases">
        <title>Annotation of the draft genome assembly of Thermosinus carboxydivorans Nor1.</title>
        <authorList>
            <consortium name="US DOE Joint Genome Institute (JGI-ORNL)"/>
            <person name="Larimer F."/>
            <person name="Land M."/>
            <person name="Hauser L."/>
        </authorList>
    </citation>
    <scope>NUCLEOTIDE SEQUENCE [LARGE SCALE GENOMIC DNA]</scope>
    <source>
        <strain evidence="7 8">Nor1</strain>
    </source>
</reference>
<reference evidence="7 8" key="2">
    <citation type="submission" date="2007-01" db="EMBL/GenBank/DDBJ databases">
        <title>Sequencing of the draft genome and assembly of Thermosinus carboxydivorans Nor1.</title>
        <authorList>
            <consortium name="US DOE Joint Genome Institute (JGI-PGF)"/>
            <person name="Copeland A."/>
            <person name="Lucas S."/>
            <person name="Lapidus A."/>
            <person name="Barry K."/>
            <person name="Glavina del Rio T."/>
            <person name="Dalin E."/>
            <person name="Tice H."/>
            <person name="Bruce D."/>
            <person name="Pitluck S."/>
            <person name="Richardson P."/>
        </authorList>
    </citation>
    <scope>NUCLEOTIDE SEQUENCE [LARGE SCALE GENOMIC DNA]</scope>
    <source>
        <strain evidence="7 8">Nor1</strain>
    </source>
</reference>
<dbReference type="InterPro" id="IPR024674">
    <property type="entry name" value="HpaB/PvcC/4-BUDH_N"/>
</dbReference>
<dbReference type="PANTHER" id="PTHR36117">
    <property type="entry name" value="4-HYDROXYPHENYLACETATE 3-MONOOXYGENASE-RELATED"/>
    <property type="match status" value="1"/>
</dbReference>
<evidence type="ECO:0000256" key="4">
    <source>
        <dbReference type="PIRSR" id="PIRSR000331-2"/>
    </source>
</evidence>
<dbReference type="Gene3D" id="1.20.140.10">
    <property type="entry name" value="Butyryl-CoA Dehydrogenase, subunit A, domain 3"/>
    <property type="match status" value="1"/>
</dbReference>
<evidence type="ECO:0000256" key="2">
    <source>
        <dbReference type="ARBA" id="ARBA00022827"/>
    </source>
</evidence>
<dbReference type="SUPFAM" id="SSF47203">
    <property type="entry name" value="Acyl-CoA dehydrogenase C-terminal domain-like"/>
    <property type="match status" value="1"/>
</dbReference>